<accession>A0A2P2P765</accession>
<dbReference type="EMBL" id="GGEC01070101">
    <property type="protein sequence ID" value="MBX50585.1"/>
    <property type="molecule type" value="Transcribed_RNA"/>
</dbReference>
<dbReference type="AlphaFoldDB" id="A0A2P2P765"/>
<protein>
    <submittedName>
        <fullName evidence="1">Uncharacterized protein</fullName>
    </submittedName>
</protein>
<proteinExistence type="predicted"/>
<evidence type="ECO:0000313" key="1">
    <source>
        <dbReference type="EMBL" id="MBX50585.1"/>
    </source>
</evidence>
<organism evidence="1">
    <name type="scientific">Rhizophora mucronata</name>
    <name type="common">Asiatic mangrove</name>
    <dbReference type="NCBI Taxonomy" id="61149"/>
    <lineage>
        <taxon>Eukaryota</taxon>
        <taxon>Viridiplantae</taxon>
        <taxon>Streptophyta</taxon>
        <taxon>Embryophyta</taxon>
        <taxon>Tracheophyta</taxon>
        <taxon>Spermatophyta</taxon>
        <taxon>Magnoliopsida</taxon>
        <taxon>eudicotyledons</taxon>
        <taxon>Gunneridae</taxon>
        <taxon>Pentapetalae</taxon>
        <taxon>rosids</taxon>
        <taxon>fabids</taxon>
        <taxon>Malpighiales</taxon>
        <taxon>Rhizophoraceae</taxon>
        <taxon>Rhizophora</taxon>
    </lineage>
</organism>
<sequence length="49" mass="5967">MRLTSHKQDKRKYNKNYLKLSFSQPIHICVMSNSLRRENNNTHEDYQAK</sequence>
<reference evidence="1" key="1">
    <citation type="submission" date="2018-02" db="EMBL/GenBank/DDBJ databases">
        <title>Rhizophora mucronata_Transcriptome.</title>
        <authorList>
            <person name="Meera S.P."/>
            <person name="Sreeshan A."/>
            <person name="Augustine A."/>
        </authorList>
    </citation>
    <scope>NUCLEOTIDE SEQUENCE</scope>
    <source>
        <tissue evidence="1">Leaf</tissue>
    </source>
</reference>
<name>A0A2P2P765_RHIMU</name>